<protein>
    <submittedName>
        <fullName evidence="7">4565_t:CDS:1</fullName>
    </submittedName>
</protein>
<organism evidence="7 8">
    <name type="scientific">Ambispora gerdemannii</name>
    <dbReference type="NCBI Taxonomy" id="144530"/>
    <lineage>
        <taxon>Eukaryota</taxon>
        <taxon>Fungi</taxon>
        <taxon>Fungi incertae sedis</taxon>
        <taxon>Mucoromycota</taxon>
        <taxon>Glomeromycotina</taxon>
        <taxon>Glomeromycetes</taxon>
        <taxon>Archaeosporales</taxon>
        <taxon>Ambisporaceae</taxon>
        <taxon>Ambispora</taxon>
    </lineage>
</organism>
<feature type="compositionally biased region" description="Basic and acidic residues" evidence="5">
    <location>
        <begin position="505"/>
        <end position="515"/>
    </location>
</feature>
<reference evidence="7" key="1">
    <citation type="submission" date="2021-06" db="EMBL/GenBank/DDBJ databases">
        <authorList>
            <person name="Kallberg Y."/>
            <person name="Tangrot J."/>
            <person name="Rosling A."/>
        </authorList>
    </citation>
    <scope>NUCLEOTIDE SEQUENCE</scope>
    <source>
        <strain evidence="7">MT106</strain>
    </source>
</reference>
<keyword evidence="3" id="KW-0648">Protein biosynthesis</keyword>
<dbReference type="InterPro" id="IPR050057">
    <property type="entry name" value="Prokaryotic/Mito_RF"/>
</dbReference>
<evidence type="ECO:0000256" key="3">
    <source>
        <dbReference type="ARBA" id="ARBA00022917"/>
    </source>
</evidence>
<keyword evidence="2" id="KW-0488">Methylation</keyword>
<keyword evidence="8" id="KW-1185">Reference proteome</keyword>
<feature type="compositionally biased region" description="Polar residues" evidence="5">
    <location>
        <begin position="146"/>
        <end position="155"/>
    </location>
</feature>
<sequence length="1096" mass="124661">MKGSHPKKSDNVILPSRKRALSATSKPIESVFSQQETDFNRSEKTDSTKYTSNQKMTLNFDQKKLHRSPSFEQRSLDRERIGHAGKSFVYLMNEEGGKESVASLLANVKDEDALLLAQKQANQKSRAHSPVNFEPIKKESHDDGQRTSNFAPSDRTLSASRACKQYFENKYRIISEMLKENINYNPLQIIRSRQEENAKDTFEAELEGNQPVRLKNAGSISSAHRRKNVWDVTNEELLTYNSTVGNIKPEIIVNINKTTIEENLPEHFNTKIFEYRETSSSVESLPIMRIESSPASLTRNAQNRRLSHPSMNNLFSKELHTIYQVTNNINDSSKGDSVYYSDEIHSKKSSRDQKHNRSFSLNGVEKDGSHHRKAIRWSALFRRKHKNHKRTSEVSMHEEAINKDKENDKIMQENPNSEKRNSIYSITSSESSSLSESSDNVICSLAQPDTSVDKPPTPLVIPDVDPGALSDEGNRSIRSMMASSDIGEIDKELYPENADFDMTKDLHGDGQNIKDDDQDSYASSSESSSIVDVNLSKEYKSHQVELEKMVDRYNTCIQETTAFIESNQANLVNKYQAINSDLFFCHEIEDMPFVQSPRPISEKSNQDSYKNNELPSVKIEVKIENMLKMLETDLQEFKDKAKSLDEQHARYEEWSVYAGFLQTYKLIAFVWIDSLSKDMDSTLGEIGNIALVVNNNYSHELKLLEDEIQLLTQQDKSLWLDIFYSLLSYVLADVTSETDSSSLILKDSLLNNKIREKLEGLISRHSVLLKEFENDGKDSTIKDPETFASLSKELSNIGDIIEPYKELKTAQNEFHEISQMISDSKNDQDLKAMAQEEYKRTKDRIRELERTIVTELLPKDSADEGSAILEIRAGAGGDEAAIFAGEILRMYEKYAFLRKWKFEILSISEDSIGAMKEATASITGMAVFGNMKYESGVHRVQRVPATENQGRVHTSTITVAILPQATDVEVDIKDSDLKIDYYRASGKGGQHVNKTESAARVTHLPTGLVVAIQDERSQPKRNKLHNERTDSRRQQIGTAERSEKIRTYNFPQNRVTEHRLNLTLYELENVMNGVSLQTIIDSCKLHFQTEALANFL</sequence>
<evidence type="ECO:0000256" key="5">
    <source>
        <dbReference type="SAM" id="MobiDB-lite"/>
    </source>
</evidence>
<dbReference type="FunFam" id="3.30.70.1660:FF:000002">
    <property type="entry name" value="Peptide chain release factor 1"/>
    <property type="match status" value="1"/>
</dbReference>
<feature type="compositionally biased region" description="Basic and acidic residues" evidence="5">
    <location>
        <begin position="38"/>
        <end position="47"/>
    </location>
</feature>
<feature type="compositionally biased region" description="Basic and acidic residues" evidence="5">
    <location>
        <begin position="344"/>
        <end position="355"/>
    </location>
</feature>
<dbReference type="Pfam" id="PF03462">
    <property type="entry name" value="PCRF"/>
    <property type="match status" value="1"/>
</dbReference>
<proteinExistence type="inferred from homology"/>
<evidence type="ECO:0000259" key="6">
    <source>
        <dbReference type="SMART" id="SM00937"/>
    </source>
</evidence>
<feature type="compositionally biased region" description="Basic and acidic residues" evidence="5">
    <location>
        <begin position="1016"/>
        <end position="1033"/>
    </location>
</feature>
<dbReference type="InterPro" id="IPR000352">
    <property type="entry name" value="Pep_chain_release_fac_I"/>
</dbReference>
<feature type="compositionally biased region" description="Basic and acidic residues" evidence="5">
    <location>
        <begin position="390"/>
        <end position="421"/>
    </location>
</feature>
<comment type="similarity">
    <text evidence="1">Belongs to the prokaryotic/mitochondrial release factor family.</text>
</comment>
<feature type="coiled-coil region" evidence="4">
    <location>
        <begin position="620"/>
        <end position="647"/>
    </location>
</feature>
<dbReference type="PANTHER" id="PTHR43804:SF7">
    <property type="entry name" value="LD18447P"/>
    <property type="match status" value="1"/>
</dbReference>
<dbReference type="GO" id="GO:0032543">
    <property type="term" value="P:mitochondrial translation"/>
    <property type="evidence" value="ECO:0007669"/>
    <property type="project" value="UniProtKB-ARBA"/>
</dbReference>
<feature type="region of interest" description="Disordered" evidence="5">
    <location>
        <begin position="505"/>
        <end position="528"/>
    </location>
</feature>
<feature type="region of interest" description="Disordered" evidence="5">
    <location>
        <begin position="1"/>
        <end position="52"/>
    </location>
</feature>
<feature type="region of interest" description="Disordered" evidence="5">
    <location>
        <begin position="120"/>
        <end position="155"/>
    </location>
</feature>
<feature type="compositionally biased region" description="Low complexity" evidence="5">
    <location>
        <begin position="422"/>
        <end position="438"/>
    </location>
</feature>
<dbReference type="OrthoDB" id="2019491at2759"/>
<dbReference type="GO" id="GO:0005739">
    <property type="term" value="C:mitochondrion"/>
    <property type="evidence" value="ECO:0007669"/>
    <property type="project" value="GOC"/>
</dbReference>
<dbReference type="Gene3D" id="6.10.140.1950">
    <property type="match status" value="1"/>
</dbReference>
<dbReference type="GO" id="GO:0003747">
    <property type="term" value="F:translation release factor activity"/>
    <property type="evidence" value="ECO:0007669"/>
    <property type="project" value="InterPro"/>
</dbReference>
<keyword evidence="4" id="KW-0175">Coiled coil</keyword>
<comment type="caution">
    <text evidence="7">The sequence shown here is derived from an EMBL/GenBank/DDBJ whole genome shotgun (WGS) entry which is preliminary data.</text>
</comment>
<evidence type="ECO:0000256" key="4">
    <source>
        <dbReference type="SAM" id="Coils"/>
    </source>
</evidence>
<dbReference type="Gene3D" id="3.30.160.20">
    <property type="match status" value="1"/>
</dbReference>
<feature type="domain" description="Peptide chain release factor" evidence="6">
    <location>
        <begin position="819"/>
        <end position="934"/>
    </location>
</feature>
<dbReference type="PANTHER" id="PTHR43804">
    <property type="entry name" value="LD18447P"/>
    <property type="match status" value="1"/>
</dbReference>
<dbReference type="Pfam" id="PF00472">
    <property type="entry name" value="RF-1"/>
    <property type="match status" value="1"/>
</dbReference>
<feature type="region of interest" description="Disordered" evidence="5">
    <location>
        <begin position="385"/>
        <end position="473"/>
    </location>
</feature>
<dbReference type="Proteomes" id="UP000789831">
    <property type="component" value="Unassembled WGS sequence"/>
</dbReference>
<evidence type="ECO:0000313" key="8">
    <source>
        <dbReference type="Proteomes" id="UP000789831"/>
    </source>
</evidence>
<dbReference type="EMBL" id="CAJVPL010000791">
    <property type="protein sequence ID" value="CAG8529967.1"/>
    <property type="molecule type" value="Genomic_DNA"/>
</dbReference>
<evidence type="ECO:0000313" key="7">
    <source>
        <dbReference type="EMBL" id="CAG8529967.1"/>
    </source>
</evidence>
<feature type="compositionally biased region" description="Polar residues" evidence="5">
    <location>
        <begin position="22"/>
        <end position="37"/>
    </location>
</feature>
<gene>
    <name evidence="7" type="ORF">AGERDE_LOCUS5662</name>
</gene>
<dbReference type="SMART" id="SM00937">
    <property type="entry name" value="PCRF"/>
    <property type="match status" value="1"/>
</dbReference>
<evidence type="ECO:0000256" key="1">
    <source>
        <dbReference type="ARBA" id="ARBA00010835"/>
    </source>
</evidence>
<name>A0A9N9FEJ0_9GLOM</name>
<dbReference type="InterPro" id="IPR045853">
    <property type="entry name" value="Pep_chain_release_fac_I_sf"/>
</dbReference>
<feature type="compositionally biased region" description="Basic and acidic residues" evidence="5">
    <location>
        <begin position="135"/>
        <end position="145"/>
    </location>
</feature>
<dbReference type="SUPFAM" id="SSF75620">
    <property type="entry name" value="Release factor"/>
    <property type="match status" value="1"/>
</dbReference>
<feature type="region of interest" description="Disordered" evidence="5">
    <location>
        <begin position="1016"/>
        <end position="1041"/>
    </location>
</feature>
<dbReference type="InterPro" id="IPR005139">
    <property type="entry name" value="PCRF"/>
</dbReference>
<accession>A0A9N9FEJ0</accession>
<dbReference type="Gene3D" id="3.30.70.1660">
    <property type="match status" value="1"/>
</dbReference>
<dbReference type="AlphaFoldDB" id="A0A9N9FEJ0"/>
<evidence type="ECO:0000256" key="2">
    <source>
        <dbReference type="ARBA" id="ARBA00022481"/>
    </source>
</evidence>
<feature type="region of interest" description="Disordered" evidence="5">
    <location>
        <begin position="344"/>
        <end position="370"/>
    </location>
</feature>